<dbReference type="PANTHER" id="PTHR45785:SF2">
    <property type="entry name" value="COMPLEMENT FACTOR H-RELATED"/>
    <property type="match status" value="1"/>
</dbReference>
<sequence length="618" mass="67587">MKIEVIQIILAIILYLTICTLSNKTETQECPDYRIQHGDIDHGSFKIVDSGDNIDLSQQTIHITCDPGFDLIGPPKVWCVDGQWEQHVRPHCVARCTSPPTVIYGTVDVEGEAVHGLYRKGALATYRCNAGFFLSPPESMYRVCEKGIWTGPVATCQPIGCEPPKTVINGYYVQEKNDFDNPYAVGQRLHYSCASGYTLVGDSAQLCLEDRTWSPKIQPVCISIDDDRNISDEDSCQPAPLIPHTITTIISGFHNSEMAIAGTEMEVRCIPKYRNNKTPCSLSTKIRCVNGRWLGDLPTCVPAKDCLPPPVVPHAHIWYINNFFAEPDKISHYPIHARIAYQCWPGYEPEGNSVAECSNDGCWSPSTPPVCKKSLKYLIQMGNAGSTVISMVTGAGILVLLFIACLAVICSRRKPLSRPVTIPPPVPMPRTTETSDHVSLLNHPDRLALIAYADGVQNGSQPALPSYEEAIRDQRPSLTSNRLHRPHWPFLAQRRARNSPEGAHVTRQGSFASHSASTRSGGDPMGSTDTMVVSEGSTAITLDTVSSHSGSQTASCRAHCGSLASFDTSSVHNTEGVPLLEESEHEDGNIDNHSLAIENRSMTDNNSAKLSMVSPDVP</sequence>
<dbReference type="Pfam" id="PF00084">
    <property type="entry name" value="Sushi"/>
    <property type="match status" value="4"/>
</dbReference>
<keyword evidence="4" id="KW-1015">Disulfide bond</keyword>
<accession>A0A7F5RLG1</accession>
<feature type="domain" description="Sushi" evidence="9">
    <location>
        <begin position="304"/>
        <end position="373"/>
    </location>
</feature>
<evidence type="ECO:0000256" key="8">
    <source>
        <dbReference type="SAM" id="SignalP"/>
    </source>
</evidence>
<evidence type="ECO:0000313" key="11">
    <source>
        <dbReference type="RefSeq" id="XP_025836857.1"/>
    </source>
</evidence>
<dbReference type="Gene3D" id="2.10.70.10">
    <property type="entry name" value="Complement Module, domain 1"/>
    <property type="match status" value="5"/>
</dbReference>
<gene>
    <name evidence="11" type="primary">LOC108734052</name>
</gene>
<evidence type="ECO:0000256" key="6">
    <source>
        <dbReference type="SAM" id="MobiDB-lite"/>
    </source>
</evidence>
<evidence type="ECO:0000256" key="7">
    <source>
        <dbReference type="SAM" id="Phobius"/>
    </source>
</evidence>
<feature type="domain" description="Sushi" evidence="9">
    <location>
        <begin position="159"/>
        <end position="223"/>
    </location>
</feature>
<keyword evidence="7" id="KW-1133">Transmembrane helix</keyword>
<feature type="signal peptide" evidence="8">
    <location>
        <begin position="1"/>
        <end position="27"/>
    </location>
</feature>
<keyword evidence="2 5" id="KW-0768">Sushi</keyword>
<evidence type="ECO:0000256" key="2">
    <source>
        <dbReference type="ARBA" id="ARBA00022659"/>
    </source>
</evidence>
<dbReference type="InterPro" id="IPR035976">
    <property type="entry name" value="Sushi/SCR/CCP_sf"/>
</dbReference>
<dbReference type="PROSITE" id="PS50923">
    <property type="entry name" value="SUSHI"/>
    <property type="match status" value="3"/>
</dbReference>
<keyword evidence="3 8" id="KW-0732">Signal</keyword>
<feature type="region of interest" description="Disordered" evidence="6">
    <location>
        <begin position="496"/>
        <end position="528"/>
    </location>
</feature>
<feature type="transmembrane region" description="Helical" evidence="7">
    <location>
        <begin position="388"/>
        <end position="409"/>
    </location>
</feature>
<evidence type="ECO:0000256" key="4">
    <source>
        <dbReference type="ARBA" id="ARBA00023157"/>
    </source>
</evidence>
<dbReference type="GeneID" id="108734052"/>
<dbReference type="KEGG" id="apln:108734052"/>
<evidence type="ECO:0000259" key="9">
    <source>
        <dbReference type="PROSITE" id="PS50923"/>
    </source>
</evidence>
<evidence type="ECO:0000313" key="10">
    <source>
        <dbReference type="Proteomes" id="UP000192223"/>
    </source>
</evidence>
<dbReference type="SMART" id="SM00032">
    <property type="entry name" value="CCP"/>
    <property type="match status" value="5"/>
</dbReference>
<proteinExistence type="predicted"/>
<comment type="caution">
    <text evidence="5">Lacks conserved residue(s) required for the propagation of feature annotation.</text>
</comment>
<feature type="domain" description="Sushi" evidence="9">
    <location>
        <begin position="94"/>
        <end position="158"/>
    </location>
</feature>
<dbReference type="CDD" id="cd00033">
    <property type="entry name" value="CCP"/>
    <property type="match status" value="4"/>
</dbReference>
<protein>
    <submittedName>
        <fullName evidence="11">Sushi, von Willebrand factor type A, EGF and pentraxin domain-containing protein 1</fullName>
    </submittedName>
</protein>
<comment type="subcellular location">
    <subcellularLocation>
        <location evidence="1">Virion</location>
    </subcellularLocation>
</comment>
<keyword evidence="10" id="KW-1185">Reference proteome</keyword>
<dbReference type="InterPro" id="IPR000436">
    <property type="entry name" value="Sushi_SCR_CCP_dom"/>
</dbReference>
<dbReference type="Proteomes" id="UP000192223">
    <property type="component" value="Unplaced"/>
</dbReference>
<evidence type="ECO:0000256" key="1">
    <source>
        <dbReference type="ARBA" id="ARBA00004328"/>
    </source>
</evidence>
<feature type="chain" id="PRO_5028953573" evidence="8">
    <location>
        <begin position="28"/>
        <end position="618"/>
    </location>
</feature>
<dbReference type="AlphaFoldDB" id="A0A7F5RLG1"/>
<organism evidence="10 11">
    <name type="scientific">Agrilus planipennis</name>
    <name type="common">Emerald ash borer</name>
    <name type="synonym">Agrilus marcopoli</name>
    <dbReference type="NCBI Taxonomy" id="224129"/>
    <lineage>
        <taxon>Eukaryota</taxon>
        <taxon>Metazoa</taxon>
        <taxon>Ecdysozoa</taxon>
        <taxon>Arthropoda</taxon>
        <taxon>Hexapoda</taxon>
        <taxon>Insecta</taxon>
        <taxon>Pterygota</taxon>
        <taxon>Neoptera</taxon>
        <taxon>Endopterygota</taxon>
        <taxon>Coleoptera</taxon>
        <taxon>Polyphaga</taxon>
        <taxon>Elateriformia</taxon>
        <taxon>Buprestoidea</taxon>
        <taxon>Buprestidae</taxon>
        <taxon>Agrilinae</taxon>
        <taxon>Agrilus</taxon>
    </lineage>
</organism>
<feature type="compositionally biased region" description="Polar residues" evidence="6">
    <location>
        <begin position="507"/>
        <end position="520"/>
    </location>
</feature>
<keyword evidence="7" id="KW-0812">Transmembrane</keyword>
<dbReference type="PANTHER" id="PTHR45785">
    <property type="entry name" value="COMPLEMENT FACTOR H-RELATED"/>
    <property type="match status" value="1"/>
</dbReference>
<dbReference type="SUPFAM" id="SSF57535">
    <property type="entry name" value="Complement control module/SCR domain"/>
    <property type="match status" value="5"/>
</dbReference>
<dbReference type="InterPro" id="IPR051503">
    <property type="entry name" value="ComplSys_Reg/VirEntry_Med"/>
</dbReference>
<keyword evidence="7" id="KW-0472">Membrane</keyword>
<name>A0A7F5RLG1_AGRPL</name>
<reference evidence="11" key="1">
    <citation type="submission" date="2025-08" db="UniProtKB">
        <authorList>
            <consortium name="RefSeq"/>
        </authorList>
    </citation>
    <scope>IDENTIFICATION</scope>
    <source>
        <tissue evidence="11">Entire body</tissue>
    </source>
</reference>
<evidence type="ECO:0000256" key="5">
    <source>
        <dbReference type="PROSITE-ProRule" id="PRU00302"/>
    </source>
</evidence>
<dbReference type="InParanoid" id="A0A7F5RLG1"/>
<dbReference type="RefSeq" id="XP_025836857.1">
    <property type="nucleotide sequence ID" value="XM_025981072.1"/>
</dbReference>
<evidence type="ECO:0000256" key="3">
    <source>
        <dbReference type="ARBA" id="ARBA00022729"/>
    </source>
</evidence>
<dbReference type="OrthoDB" id="6127264at2759"/>